<feature type="region of interest" description="Disordered" evidence="1">
    <location>
        <begin position="1"/>
        <end position="30"/>
    </location>
</feature>
<dbReference type="HOGENOM" id="CLU_2671519_0_0_1"/>
<feature type="compositionally biased region" description="Basic and acidic residues" evidence="1">
    <location>
        <begin position="8"/>
        <end position="25"/>
    </location>
</feature>
<dbReference type="InParanoid" id="E5A6K0"/>
<name>E5A6K0_LEPMJ</name>
<evidence type="ECO:0000256" key="1">
    <source>
        <dbReference type="SAM" id="MobiDB-lite"/>
    </source>
</evidence>
<gene>
    <name evidence="2" type="ORF">LEMA_uP084840.1</name>
</gene>
<dbReference type="Proteomes" id="UP000002668">
    <property type="component" value="Genome"/>
</dbReference>
<organism evidence="2 3">
    <name type="scientific">Leptosphaeria maculans (strain JN3 / isolate v23.1.3 / race Av1-4-5-6-7-8)</name>
    <name type="common">Blackleg fungus</name>
    <name type="synonym">Phoma lingam</name>
    <dbReference type="NCBI Taxonomy" id="985895"/>
    <lineage>
        <taxon>Eukaryota</taxon>
        <taxon>Fungi</taxon>
        <taxon>Dikarya</taxon>
        <taxon>Ascomycota</taxon>
        <taxon>Pezizomycotina</taxon>
        <taxon>Dothideomycetes</taxon>
        <taxon>Pleosporomycetidae</taxon>
        <taxon>Pleosporales</taxon>
        <taxon>Pleosporineae</taxon>
        <taxon>Leptosphaeriaceae</taxon>
        <taxon>Plenodomus</taxon>
        <taxon>Plenodomus lingam/Leptosphaeria maculans species complex</taxon>
    </lineage>
</organism>
<evidence type="ECO:0000313" key="3">
    <source>
        <dbReference type="Proteomes" id="UP000002668"/>
    </source>
</evidence>
<reference evidence="3" key="1">
    <citation type="journal article" date="2011" name="Nat. Commun.">
        <title>Effector diversification within compartments of the Leptosphaeria maculans genome affected by Repeat-Induced Point mutations.</title>
        <authorList>
            <person name="Rouxel T."/>
            <person name="Grandaubert J."/>
            <person name="Hane J.K."/>
            <person name="Hoede C."/>
            <person name="van de Wouw A.P."/>
            <person name="Couloux A."/>
            <person name="Dominguez V."/>
            <person name="Anthouard V."/>
            <person name="Bally P."/>
            <person name="Bourras S."/>
            <person name="Cozijnsen A.J."/>
            <person name="Ciuffetti L.M."/>
            <person name="Degrave A."/>
            <person name="Dilmaghani A."/>
            <person name="Duret L."/>
            <person name="Fudal I."/>
            <person name="Goodwin S.B."/>
            <person name="Gout L."/>
            <person name="Glaser N."/>
            <person name="Linglin J."/>
            <person name="Kema G.H.J."/>
            <person name="Lapalu N."/>
            <person name="Lawrence C.B."/>
            <person name="May K."/>
            <person name="Meyer M."/>
            <person name="Ollivier B."/>
            <person name="Poulain J."/>
            <person name="Schoch C.L."/>
            <person name="Simon A."/>
            <person name="Spatafora J.W."/>
            <person name="Stachowiak A."/>
            <person name="Turgeon B.G."/>
            <person name="Tyler B.M."/>
            <person name="Vincent D."/>
            <person name="Weissenbach J."/>
            <person name="Amselem J."/>
            <person name="Quesneville H."/>
            <person name="Oliver R.P."/>
            <person name="Wincker P."/>
            <person name="Balesdent M.-H."/>
            <person name="Howlett B.J."/>
        </authorList>
    </citation>
    <scope>NUCLEOTIDE SEQUENCE [LARGE SCALE GENOMIC DNA]</scope>
    <source>
        <strain evidence="3">JN3 / isolate v23.1.3 / race Av1-4-5-6-7-8</strain>
    </source>
</reference>
<evidence type="ECO:0000313" key="2">
    <source>
        <dbReference type="EMBL" id="CBX99245.1"/>
    </source>
</evidence>
<keyword evidence="3" id="KW-1185">Reference proteome</keyword>
<protein>
    <submittedName>
        <fullName evidence="2">Uncharacterized protein</fullName>
    </submittedName>
</protein>
<dbReference type="AlphaFoldDB" id="E5A6K0"/>
<dbReference type="VEuPathDB" id="FungiDB:LEMA_uP084840.1"/>
<dbReference type="EMBL" id="FP929135">
    <property type="protein sequence ID" value="CBX99245.1"/>
    <property type="molecule type" value="Genomic_DNA"/>
</dbReference>
<proteinExistence type="predicted"/>
<accession>E5A6K0</accession>
<sequence length="75" mass="8796">MSYASKIEQFEQPRHSQTREKETQKTQRNVSVTTQLLRSSHYTPKLSRVYSFNLTFVWIHANGYLASFVNALQES</sequence>